<keyword evidence="5" id="KW-1185">Reference proteome</keyword>
<gene>
    <name evidence="4" type="ORF">EB796_020934</name>
</gene>
<dbReference type="Proteomes" id="UP000593567">
    <property type="component" value="Unassembled WGS sequence"/>
</dbReference>
<dbReference type="PANTHER" id="PTHR19212">
    <property type="entry name" value="LEUCINE RICH REPEAT IN FLII INTERACTING PROTEIN"/>
    <property type="match status" value="1"/>
</dbReference>
<feature type="compositionally biased region" description="Basic and acidic residues" evidence="3">
    <location>
        <begin position="54"/>
        <end position="72"/>
    </location>
</feature>
<feature type="region of interest" description="Disordered" evidence="3">
    <location>
        <begin position="1"/>
        <end position="28"/>
    </location>
</feature>
<evidence type="ECO:0000313" key="4">
    <source>
        <dbReference type="EMBL" id="KAF6020778.1"/>
    </source>
</evidence>
<dbReference type="PANTHER" id="PTHR19212:SF0">
    <property type="entry name" value="LD07988P"/>
    <property type="match status" value="1"/>
</dbReference>
<dbReference type="InterPro" id="IPR019139">
    <property type="entry name" value="LRRFIP1/2"/>
</dbReference>
<reference evidence="4" key="1">
    <citation type="submission" date="2020-06" db="EMBL/GenBank/DDBJ databases">
        <title>Draft genome of Bugula neritina, a colonial animal packing powerful symbionts and potential medicines.</title>
        <authorList>
            <person name="Rayko M."/>
        </authorList>
    </citation>
    <scope>NUCLEOTIDE SEQUENCE [LARGE SCALE GENOMIC DNA]</scope>
    <source>
        <strain evidence="4">Kwan_BN1</strain>
    </source>
</reference>
<sequence length="117" mass="13207">MSSSSNRHRGKPKTKFSNTSSGEDAALDSIARRAEELLQEKRKERERARRIRLKELEKKQREDDDSLDRQYAIDKTTVSRTYASSNPSSLSSAGKDDTRSRKSSIDSIDSTDGLTII</sequence>
<feature type="region of interest" description="Disordered" evidence="3">
    <location>
        <begin position="54"/>
        <end position="117"/>
    </location>
</feature>
<comment type="similarity">
    <text evidence="1">Belongs to the LRRFIP family.</text>
</comment>
<dbReference type="Pfam" id="PF09738">
    <property type="entry name" value="LRRFIP"/>
    <property type="match status" value="1"/>
</dbReference>
<dbReference type="GO" id="GO:0006355">
    <property type="term" value="P:regulation of DNA-templated transcription"/>
    <property type="evidence" value="ECO:0007669"/>
    <property type="project" value="InterPro"/>
</dbReference>
<proteinExistence type="inferred from homology"/>
<accession>A0A7J7J5R1</accession>
<feature type="compositionally biased region" description="Basic and acidic residues" evidence="3">
    <location>
        <begin position="94"/>
        <end position="104"/>
    </location>
</feature>
<evidence type="ECO:0000256" key="3">
    <source>
        <dbReference type="SAM" id="MobiDB-lite"/>
    </source>
</evidence>
<protein>
    <submittedName>
        <fullName evidence="4">Uncharacterized protein</fullName>
    </submittedName>
</protein>
<name>A0A7J7J5R1_BUGNE</name>
<evidence type="ECO:0000313" key="5">
    <source>
        <dbReference type="Proteomes" id="UP000593567"/>
    </source>
</evidence>
<dbReference type="AlphaFoldDB" id="A0A7J7J5R1"/>
<feature type="compositionally biased region" description="Low complexity" evidence="3">
    <location>
        <begin position="105"/>
        <end position="117"/>
    </location>
</feature>
<keyword evidence="2" id="KW-0175">Coiled coil</keyword>
<dbReference type="EMBL" id="VXIV02003146">
    <property type="protein sequence ID" value="KAF6020778.1"/>
    <property type="molecule type" value="Genomic_DNA"/>
</dbReference>
<evidence type="ECO:0000256" key="1">
    <source>
        <dbReference type="ARBA" id="ARBA00008275"/>
    </source>
</evidence>
<evidence type="ECO:0000256" key="2">
    <source>
        <dbReference type="ARBA" id="ARBA00023054"/>
    </source>
</evidence>
<feature type="compositionally biased region" description="Basic residues" evidence="3">
    <location>
        <begin position="1"/>
        <end position="14"/>
    </location>
</feature>
<comment type="caution">
    <text evidence="4">The sequence shown here is derived from an EMBL/GenBank/DDBJ whole genome shotgun (WGS) entry which is preliminary data.</text>
</comment>
<organism evidence="4 5">
    <name type="scientific">Bugula neritina</name>
    <name type="common">Brown bryozoan</name>
    <name type="synonym">Sertularia neritina</name>
    <dbReference type="NCBI Taxonomy" id="10212"/>
    <lineage>
        <taxon>Eukaryota</taxon>
        <taxon>Metazoa</taxon>
        <taxon>Spiralia</taxon>
        <taxon>Lophotrochozoa</taxon>
        <taxon>Bryozoa</taxon>
        <taxon>Gymnolaemata</taxon>
        <taxon>Cheilostomatida</taxon>
        <taxon>Flustrina</taxon>
        <taxon>Buguloidea</taxon>
        <taxon>Bugulidae</taxon>
        <taxon>Bugula</taxon>
    </lineage>
</organism>